<dbReference type="Proteomes" id="UP001085076">
    <property type="component" value="Miscellaneous, Linkage group lg01"/>
</dbReference>
<comment type="caution">
    <text evidence="2">The sequence shown here is derived from an EMBL/GenBank/DDBJ whole genome shotgun (WGS) entry which is preliminary data.</text>
</comment>
<evidence type="ECO:0000313" key="3">
    <source>
        <dbReference type="Proteomes" id="UP001085076"/>
    </source>
</evidence>
<evidence type="ECO:0000256" key="1">
    <source>
        <dbReference type="SAM" id="SignalP"/>
    </source>
</evidence>
<reference evidence="2" key="2">
    <citation type="journal article" date="2022" name="Hortic Res">
        <title>The genome of Dioscorea zingiberensis sheds light on the biosynthesis, origin and evolution of the medicinally important diosgenin saponins.</title>
        <authorList>
            <person name="Li Y."/>
            <person name="Tan C."/>
            <person name="Li Z."/>
            <person name="Guo J."/>
            <person name="Li S."/>
            <person name="Chen X."/>
            <person name="Wang C."/>
            <person name="Dai X."/>
            <person name="Yang H."/>
            <person name="Song W."/>
            <person name="Hou L."/>
            <person name="Xu J."/>
            <person name="Tong Z."/>
            <person name="Xu A."/>
            <person name="Yuan X."/>
            <person name="Wang W."/>
            <person name="Yang Q."/>
            <person name="Chen L."/>
            <person name="Sun Z."/>
            <person name="Wang K."/>
            <person name="Pan B."/>
            <person name="Chen J."/>
            <person name="Bao Y."/>
            <person name="Liu F."/>
            <person name="Qi X."/>
            <person name="Gang D.R."/>
            <person name="Wen J."/>
            <person name="Li J."/>
        </authorList>
    </citation>
    <scope>NUCLEOTIDE SEQUENCE</scope>
    <source>
        <strain evidence="2">Dzin_1.0</strain>
    </source>
</reference>
<name>A0A9D5DAV5_9LILI</name>
<feature type="chain" id="PRO_5039117152" evidence="1">
    <location>
        <begin position="30"/>
        <end position="83"/>
    </location>
</feature>
<keyword evidence="1" id="KW-0732">Signal</keyword>
<sequence length="83" mass="9050">MASTTSKAIIICIIFTILLQLFITTPAFAATVGVPNIGCSRIRDKPCYPLKPPPKKCNYYHVPGCPPATPNTDVARPNIKKHN</sequence>
<feature type="signal peptide" evidence="1">
    <location>
        <begin position="1"/>
        <end position="29"/>
    </location>
</feature>
<dbReference type="EMBL" id="JAGGNH010000001">
    <property type="protein sequence ID" value="KAJ0988079.1"/>
    <property type="molecule type" value="Genomic_DNA"/>
</dbReference>
<reference evidence="2" key="1">
    <citation type="submission" date="2021-03" db="EMBL/GenBank/DDBJ databases">
        <authorList>
            <person name="Li Z."/>
            <person name="Yang C."/>
        </authorList>
    </citation>
    <scope>NUCLEOTIDE SEQUENCE</scope>
    <source>
        <strain evidence="2">Dzin_1.0</strain>
        <tissue evidence="2">Leaf</tissue>
    </source>
</reference>
<evidence type="ECO:0000313" key="2">
    <source>
        <dbReference type="EMBL" id="KAJ0988079.1"/>
    </source>
</evidence>
<gene>
    <name evidence="2" type="ORF">J5N97_006435</name>
</gene>
<dbReference type="AlphaFoldDB" id="A0A9D5DAV5"/>
<keyword evidence="3" id="KW-1185">Reference proteome</keyword>
<accession>A0A9D5DAV5</accession>
<protein>
    <submittedName>
        <fullName evidence="2">Uncharacterized protein</fullName>
    </submittedName>
</protein>
<organism evidence="2 3">
    <name type="scientific">Dioscorea zingiberensis</name>
    <dbReference type="NCBI Taxonomy" id="325984"/>
    <lineage>
        <taxon>Eukaryota</taxon>
        <taxon>Viridiplantae</taxon>
        <taxon>Streptophyta</taxon>
        <taxon>Embryophyta</taxon>
        <taxon>Tracheophyta</taxon>
        <taxon>Spermatophyta</taxon>
        <taxon>Magnoliopsida</taxon>
        <taxon>Liliopsida</taxon>
        <taxon>Dioscoreales</taxon>
        <taxon>Dioscoreaceae</taxon>
        <taxon>Dioscorea</taxon>
    </lineage>
</organism>
<proteinExistence type="predicted"/>